<sequence length="115" mass="13221">MNTEEFLELMANSQLGKQEAASLLGVSRGTINNWENGEKIPSTKTEFIRRNLSKDPRILKLFLSKSDGLSTDLVMDFVLRNFDVFLENQDFRDKVYAQAYSLASEIIEQKLKENQ</sequence>
<name>A0ABT0PTL7_9FLAO</name>
<dbReference type="PROSITE" id="PS50943">
    <property type="entry name" value="HTH_CROC1"/>
    <property type="match status" value="1"/>
</dbReference>
<dbReference type="InterPro" id="IPR001387">
    <property type="entry name" value="Cro/C1-type_HTH"/>
</dbReference>
<organism evidence="2 3">
    <name type="scientific">Flagellimonas spongiicola</name>
    <dbReference type="NCBI Taxonomy" id="2942208"/>
    <lineage>
        <taxon>Bacteria</taxon>
        <taxon>Pseudomonadati</taxon>
        <taxon>Bacteroidota</taxon>
        <taxon>Flavobacteriia</taxon>
        <taxon>Flavobacteriales</taxon>
        <taxon>Flavobacteriaceae</taxon>
        <taxon>Flagellimonas</taxon>
    </lineage>
</organism>
<accession>A0ABT0PTL7</accession>
<feature type="domain" description="HTH cro/C1-type" evidence="1">
    <location>
        <begin position="18"/>
        <end position="59"/>
    </location>
</feature>
<dbReference type="Proteomes" id="UP001203607">
    <property type="component" value="Unassembled WGS sequence"/>
</dbReference>
<gene>
    <name evidence="2" type="ORF">M3P19_12035</name>
</gene>
<evidence type="ECO:0000259" key="1">
    <source>
        <dbReference type="PROSITE" id="PS50943"/>
    </source>
</evidence>
<proteinExistence type="predicted"/>
<keyword evidence="3" id="KW-1185">Reference proteome</keyword>
<dbReference type="RefSeq" id="WP_249657929.1">
    <property type="nucleotide sequence ID" value="NZ_JAMFMA010000003.1"/>
</dbReference>
<comment type="caution">
    <text evidence="2">The sequence shown here is derived from an EMBL/GenBank/DDBJ whole genome shotgun (WGS) entry which is preliminary data.</text>
</comment>
<dbReference type="SUPFAM" id="SSF47413">
    <property type="entry name" value="lambda repressor-like DNA-binding domains"/>
    <property type="match status" value="1"/>
</dbReference>
<dbReference type="CDD" id="cd00093">
    <property type="entry name" value="HTH_XRE"/>
    <property type="match status" value="1"/>
</dbReference>
<dbReference type="InterPro" id="IPR010982">
    <property type="entry name" value="Lambda_DNA-bd_dom_sf"/>
</dbReference>
<evidence type="ECO:0000313" key="3">
    <source>
        <dbReference type="Proteomes" id="UP001203607"/>
    </source>
</evidence>
<protein>
    <submittedName>
        <fullName evidence="2">Helix-turn-helix domain-containing protein</fullName>
    </submittedName>
</protein>
<dbReference type="Pfam" id="PF01381">
    <property type="entry name" value="HTH_3"/>
    <property type="match status" value="1"/>
</dbReference>
<reference evidence="2 3" key="1">
    <citation type="submission" date="2022-05" db="EMBL/GenBank/DDBJ databases">
        <authorList>
            <person name="Park J.-S."/>
        </authorList>
    </citation>
    <scope>NUCLEOTIDE SEQUENCE [LARGE SCALE GENOMIC DNA]</scope>
    <source>
        <strain evidence="2 3">2012CJ35-5</strain>
    </source>
</reference>
<dbReference type="Gene3D" id="1.10.260.40">
    <property type="entry name" value="lambda repressor-like DNA-binding domains"/>
    <property type="match status" value="1"/>
</dbReference>
<dbReference type="EMBL" id="JAMFMA010000003">
    <property type="protein sequence ID" value="MCL6274742.1"/>
    <property type="molecule type" value="Genomic_DNA"/>
</dbReference>
<evidence type="ECO:0000313" key="2">
    <source>
        <dbReference type="EMBL" id="MCL6274742.1"/>
    </source>
</evidence>